<dbReference type="PANTHER" id="PTHR13906:SF4">
    <property type="entry name" value="LYSOPHOSPHOLIPID ACYLTRANSFERASE 6"/>
    <property type="match status" value="1"/>
</dbReference>
<organism evidence="10 11">
    <name type="scientific">Cyanidium caldarium</name>
    <name type="common">Red alga</name>
    <dbReference type="NCBI Taxonomy" id="2771"/>
    <lineage>
        <taxon>Eukaryota</taxon>
        <taxon>Rhodophyta</taxon>
        <taxon>Bangiophyceae</taxon>
        <taxon>Cyanidiales</taxon>
        <taxon>Cyanidiaceae</taxon>
        <taxon>Cyanidium</taxon>
    </lineage>
</organism>
<evidence type="ECO:0000313" key="10">
    <source>
        <dbReference type="EMBL" id="KAK4534224.1"/>
    </source>
</evidence>
<feature type="transmembrane region" description="Helical" evidence="8">
    <location>
        <begin position="480"/>
        <end position="506"/>
    </location>
</feature>
<feature type="chain" id="PRO_5043608842" evidence="9">
    <location>
        <begin position="25"/>
        <end position="568"/>
    </location>
</feature>
<dbReference type="EMBL" id="JANCYW010000001">
    <property type="protein sequence ID" value="KAK4534224.1"/>
    <property type="molecule type" value="Genomic_DNA"/>
</dbReference>
<evidence type="ECO:0000256" key="8">
    <source>
        <dbReference type="SAM" id="Phobius"/>
    </source>
</evidence>
<dbReference type="GO" id="GO:0030258">
    <property type="term" value="P:lipid modification"/>
    <property type="evidence" value="ECO:0007669"/>
    <property type="project" value="TreeGrafter"/>
</dbReference>
<feature type="transmembrane region" description="Helical" evidence="8">
    <location>
        <begin position="313"/>
        <end position="331"/>
    </location>
</feature>
<dbReference type="PANTHER" id="PTHR13906">
    <property type="entry name" value="PORCUPINE"/>
    <property type="match status" value="1"/>
</dbReference>
<feature type="signal peptide" evidence="9">
    <location>
        <begin position="1"/>
        <end position="24"/>
    </location>
</feature>
<evidence type="ECO:0000256" key="5">
    <source>
        <dbReference type="ARBA" id="ARBA00023136"/>
    </source>
</evidence>
<name>A0AAV9IPH4_CYACA</name>
<feature type="region of interest" description="Disordered" evidence="7">
    <location>
        <begin position="244"/>
        <end position="266"/>
    </location>
</feature>
<feature type="transmembrane region" description="Helical" evidence="8">
    <location>
        <begin position="63"/>
        <end position="81"/>
    </location>
</feature>
<evidence type="ECO:0000256" key="4">
    <source>
        <dbReference type="ARBA" id="ARBA00022989"/>
    </source>
</evidence>
<evidence type="ECO:0000256" key="3">
    <source>
        <dbReference type="ARBA" id="ARBA00022692"/>
    </source>
</evidence>
<feature type="transmembrane region" description="Helical" evidence="8">
    <location>
        <begin position="102"/>
        <end position="125"/>
    </location>
</feature>
<proteinExistence type="predicted"/>
<keyword evidence="9" id="KW-0732">Signal</keyword>
<protein>
    <submittedName>
        <fullName evidence="10">Uncharacterized protein</fullName>
    </submittedName>
</protein>
<keyword evidence="3 8" id="KW-0812">Transmembrane</keyword>
<dbReference type="Pfam" id="PF03062">
    <property type="entry name" value="MBOAT"/>
    <property type="match status" value="1"/>
</dbReference>
<keyword evidence="4 8" id="KW-1133">Transmembrane helix</keyword>
<feature type="transmembrane region" description="Helical" evidence="8">
    <location>
        <begin position="518"/>
        <end position="538"/>
    </location>
</feature>
<evidence type="ECO:0000256" key="1">
    <source>
        <dbReference type="ARBA" id="ARBA00004141"/>
    </source>
</evidence>
<gene>
    <name evidence="10" type="ORF">CDCA_CDCA01G0249</name>
</gene>
<sequence length="568" mass="64359">MVITTHSMLRVNWLSLLLAIETWAQPFMGRLDAWATQYLRMPPWFYALVERAASSGVASEAELRFLVLLLSAYLFSLGYRFTPFSWARHLLSVYVGASMGHAFCGVTGWLFPLLACLISYGMMLALGPRRARHAVFVFNLVFLLALHAYRQLTDPHGWQLDATFMQMIVTQKLSAVAYNYYDGSGANPALTTSQARLSAARLPSPLETLAFVYFPPSFLMGPTLEYRDWWQNVYELSPVDLSGESSSAHAETTPPPPPSPPRPLRKRPTVWQTLPAALQRLALSLLLLAVYRLDDMLLPVAALTDRAWLAARTHRNVLVNFLYMYVSFFGLRCKYYFGFKMAEGAMVMSGVGFNGYVLETSASAGGHRPSARWRPRFDRIRTMDVVGFELAGSMRDAADAWNKSTNQWLRRYVYDRLPRRHQLNLYGTFVVSAIWHGIAPGYYLFFVTSATLTSLGRRWRRLLQRRGWDQCIAHHRASRLLYDVLARVFTTAALNYFIISFVMLTWERSRQVWAVLNWWGHKLLAAYFGMSVVMGVLVGPPKSLAATKAPAVGAEDGQRVERGRSKAL</sequence>
<evidence type="ECO:0000256" key="2">
    <source>
        <dbReference type="ARBA" id="ARBA00022679"/>
    </source>
</evidence>
<reference evidence="10 11" key="1">
    <citation type="submission" date="2022-07" db="EMBL/GenBank/DDBJ databases">
        <title>Genome-wide signatures of adaptation to extreme environments.</title>
        <authorList>
            <person name="Cho C.H."/>
            <person name="Yoon H.S."/>
        </authorList>
    </citation>
    <scope>NUCLEOTIDE SEQUENCE [LARGE SCALE GENOMIC DNA]</scope>
    <source>
        <strain evidence="10 11">DBV 063 E5</strain>
    </source>
</reference>
<accession>A0AAV9IPH4</accession>
<dbReference type="GO" id="GO:0016020">
    <property type="term" value="C:membrane"/>
    <property type="evidence" value="ECO:0007669"/>
    <property type="project" value="UniProtKB-SubCell"/>
</dbReference>
<comment type="subcellular location">
    <subcellularLocation>
        <location evidence="1">Membrane</location>
        <topology evidence="1">Multi-pass membrane protein</topology>
    </subcellularLocation>
</comment>
<evidence type="ECO:0000313" key="11">
    <source>
        <dbReference type="Proteomes" id="UP001301350"/>
    </source>
</evidence>
<evidence type="ECO:0000256" key="6">
    <source>
        <dbReference type="ARBA" id="ARBA00023315"/>
    </source>
</evidence>
<dbReference type="GO" id="GO:0016746">
    <property type="term" value="F:acyltransferase activity"/>
    <property type="evidence" value="ECO:0007669"/>
    <property type="project" value="UniProtKB-KW"/>
</dbReference>
<dbReference type="Proteomes" id="UP001301350">
    <property type="component" value="Unassembled WGS sequence"/>
</dbReference>
<dbReference type="InterPro" id="IPR049941">
    <property type="entry name" value="LPLAT_7/PORCN-like"/>
</dbReference>
<keyword evidence="6" id="KW-0012">Acyltransferase</keyword>
<dbReference type="AlphaFoldDB" id="A0AAV9IPH4"/>
<keyword evidence="2" id="KW-0808">Transferase</keyword>
<comment type="caution">
    <text evidence="10">The sequence shown here is derived from an EMBL/GenBank/DDBJ whole genome shotgun (WGS) entry which is preliminary data.</text>
</comment>
<dbReference type="InterPro" id="IPR004299">
    <property type="entry name" value="MBOAT_fam"/>
</dbReference>
<feature type="compositionally biased region" description="Pro residues" evidence="7">
    <location>
        <begin position="253"/>
        <end position="262"/>
    </location>
</feature>
<keyword evidence="5 8" id="KW-0472">Membrane</keyword>
<keyword evidence="11" id="KW-1185">Reference proteome</keyword>
<evidence type="ECO:0000256" key="9">
    <source>
        <dbReference type="SAM" id="SignalP"/>
    </source>
</evidence>
<evidence type="ECO:0000256" key="7">
    <source>
        <dbReference type="SAM" id="MobiDB-lite"/>
    </source>
</evidence>
<feature type="transmembrane region" description="Helical" evidence="8">
    <location>
        <begin position="442"/>
        <end position="459"/>
    </location>
</feature>